<evidence type="ECO:0000256" key="3">
    <source>
        <dbReference type="ARBA" id="ARBA00022448"/>
    </source>
</evidence>
<proteinExistence type="inferred from homology"/>
<dbReference type="STRING" id="13249.T1IDA6"/>
<evidence type="ECO:0000313" key="13">
    <source>
        <dbReference type="EnsemblMetazoa" id="RPRC014276-PA"/>
    </source>
</evidence>
<evidence type="ECO:0000256" key="6">
    <source>
        <dbReference type="ARBA" id="ARBA00022989"/>
    </source>
</evidence>
<comment type="similarity">
    <text evidence="2 12">Belongs to the amiloride-sensitive sodium channel (TC 1.A.6) family.</text>
</comment>
<dbReference type="InParanoid" id="T1IDA6"/>
<evidence type="ECO:0000256" key="1">
    <source>
        <dbReference type="ARBA" id="ARBA00004141"/>
    </source>
</evidence>
<dbReference type="GO" id="GO:0015280">
    <property type="term" value="F:ligand-gated sodium channel activity"/>
    <property type="evidence" value="ECO:0007669"/>
    <property type="project" value="TreeGrafter"/>
</dbReference>
<keyword evidence="10 12" id="KW-0739">Sodium transport</keyword>
<keyword evidence="9" id="KW-0472">Membrane</keyword>
<dbReference type="PRINTS" id="PR01078">
    <property type="entry name" value="AMINACHANNEL"/>
</dbReference>
<dbReference type="PANTHER" id="PTHR11690:SF288">
    <property type="entry name" value="AMILORIDE-SENSITIVE NA+ CHANNEL-RELATED"/>
    <property type="match status" value="1"/>
</dbReference>
<dbReference type="GO" id="GO:0005886">
    <property type="term" value="C:plasma membrane"/>
    <property type="evidence" value="ECO:0007669"/>
    <property type="project" value="TreeGrafter"/>
</dbReference>
<dbReference type="OMA" id="CLPTCHE"/>
<reference evidence="13" key="1">
    <citation type="submission" date="2015-05" db="UniProtKB">
        <authorList>
            <consortium name="EnsemblMetazoa"/>
        </authorList>
    </citation>
    <scope>IDENTIFICATION</scope>
</reference>
<dbReference type="Proteomes" id="UP000015103">
    <property type="component" value="Unassembled WGS sequence"/>
</dbReference>
<dbReference type="InterPro" id="IPR001873">
    <property type="entry name" value="ENaC"/>
</dbReference>
<evidence type="ECO:0000256" key="7">
    <source>
        <dbReference type="ARBA" id="ARBA00023053"/>
    </source>
</evidence>
<keyword evidence="14" id="KW-1185">Reference proteome</keyword>
<accession>T1IDA6</accession>
<dbReference type="PANTHER" id="PTHR11690">
    <property type="entry name" value="AMILORIDE-SENSITIVE SODIUM CHANNEL-RELATED"/>
    <property type="match status" value="1"/>
</dbReference>
<evidence type="ECO:0000256" key="11">
    <source>
        <dbReference type="ARBA" id="ARBA00023303"/>
    </source>
</evidence>
<dbReference type="eggNOG" id="KOG4294">
    <property type="taxonomic scope" value="Eukaryota"/>
</dbReference>
<comment type="subcellular location">
    <subcellularLocation>
        <location evidence="1">Membrane</location>
        <topology evidence="1">Multi-pass membrane protein</topology>
    </subcellularLocation>
</comment>
<evidence type="ECO:0000256" key="5">
    <source>
        <dbReference type="ARBA" id="ARBA00022692"/>
    </source>
</evidence>
<evidence type="ECO:0000256" key="8">
    <source>
        <dbReference type="ARBA" id="ARBA00023065"/>
    </source>
</evidence>
<protein>
    <submittedName>
        <fullName evidence="13">Uncharacterized protein</fullName>
    </submittedName>
</protein>
<sequence length="525" mass="60750">MNVKIKNIKKHLTKTFRAYINSSTFHCIKYIGILNLHFIERIFWLTAIALFFALCCTVSFFIWEKYNQIPTVVKIEDPHLPFTSVAFPAVTICPANRLKPSLAYAYIIRYLNKATTNKEVIMKHLVSALSLLQYPTYIHMEYHLKKVIGYLPLFDSLNITDLMVKSLPACDEIMKHCYWQGKKENCCKIFSLQRTEEGFCYSFNSMLSEANKFCPVYVPPIMLYKDENTKHHRDRRCRPRHTTSSGVFSGLTVTMKEDIIKDRIGPNGSKYERGVVAQIHHPHELPEPGVGILLPVDNLNKVDMAIKITITKSSNDIRGLKLQDRGCIFRNERYLNITKIYSQRSCIIECRLRYILKRCHCLPYYFNNYNEGRRKLPICNSLRLKCIVSLNEDLRFYKPPNIHMELHDTETHSALDCTHCLPTCNEVNYEFVSERTKNFYVTSNNFDGCFDVYFKSADAVTYQREVSFNAMQLLVNLGGIGGLFLGGSLLSILEILFWFCKAIISQTFSAKNLINKKKKKAKVSV</sequence>
<dbReference type="AlphaFoldDB" id="T1IDA6"/>
<dbReference type="Gene3D" id="1.10.287.770">
    <property type="entry name" value="YojJ-like"/>
    <property type="match status" value="1"/>
</dbReference>
<keyword evidence="11 12" id="KW-0407">Ion channel</keyword>
<name>T1IDA6_RHOPR</name>
<dbReference type="VEuPathDB" id="VectorBase:RPRC014276"/>
<evidence type="ECO:0000313" key="14">
    <source>
        <dbReference type="Proteomes" id="UP000015103"/>
    </source>
</evidence>
<dbReference type="Gene3D" id="2.60.470.10">
    <property type="entry name" value="Acid-sensing ion channels like domains"/>
    <property type="match status" value="1"/>
</dbReference>
<keyword evidence="4 12" id="KW-0894">Sodium channel</keyword>
<keyword evidence="6" id="KW-1133">Transmembrane helix</keyword>
<evidence type="ECO:0000256" key="12">
    <source>
        <dbReference type="RuleBase" id="RU000679"/>
    </source>
</evidence>
<organism evidence="13 14">
    <name type="scientific">Rhodnius prolixus</name>
    <name type="common">Triatomid bug</name>
    <dbReference type="NCBI Taxonomy" id="13249"/>
    <lineage>
        <taxon>Eukaryota</taxon>
        <taxon>Metazoa</taxon>
        <taxon>Ecdysozoa</taxon>
        <taxon>Arthropoda</taxon>
        <taxon>Hexapoda</taxon>
        <taxon>Insecta</taxon>
        <taxon>Pterygota</taxon>
        <taxon>Neoptera</taxon>
        <taxon>Paraneoptera</taxon>
        <taxon>Hemiptera</taxon>
        <taxon>Heteroptera</taxon>
        <taxon>Panheteroptera</taxon>
        <taxon>Cimicomorpha</taxon>
        <taxon>Reduviidae</taxon>
        <taxon>Triatominae</taxon>
        <taxon>Rhodnius</taxon>
    </lineage>
</organism>
<keyword evidence="8 12" id="KW-0406">Ion transport</keyword>
<evidence type="ECO:0000256" key="9">
    <source>
        <dbReference type="ARBA" id="ARBA00023136"/>
    </source>
</evidence>
<evidence type="ECO:0000256" key="10">
    <source>
        <dbReference type="ARBA" id="ARBA00023201"/>
    </source>
</evidence>
<keyword evidence="5 12" id="KW-0812">Transmembrane</keyword>
<evidence type="ECO:0000256" key="2">
    <source>
        <dbReference type="ARBA" id="ARBA00007193"/>
    </source>
</evidence>
<dbReference type="EMBL" id="ACPB03002946">
    <property type="status" value="NOT_ANNOTATED_CDS"/>
    <property type="molecule type" value="Genomic_DNA"/>
</dbReference>
<dbReference type="Pfam" id="PF00858">
    <property type="entry name" value="ASC"/>
    <property type="match status" value="1"/>
</dbReference>
<evidence type="ECO:0000256" key="4">
    <source>
        <dbReference type="ARBA" id="ARBA00022461"/>
    </source>
</evidence>
<dbReference type="EnsemblMetazoa" id="RPRC014276-RA">
    <property type="protein sequence ID" value="RPRC014276-PA"/>
    <property type="gene ID" value="RPRC014276"/>
</dbReference>
<keyword evidence="7" id="KW-0915">Sodium</keyword>
<keyword evidence="3 12" id="KW-0813">Transport</keyword>